<keyword evidence="8 13" id="KW-1133">Transmembrane helix</keyword>
<evidence type="ECO:0000256" key="6">
    <source>
        <dbReference type="ARBA" id="ARBA00022692"/>
    </source>
</evidence>
<dbReference type="InterPro" id="IPR047196">
    <property type="entry name" value="YidC_ALB_C"/>
</dbReference>
<evidence type="ECO:0000256" key="1">
    <source>
        <dbReference type="ARBA" id="ARBA00004429"/>
    </source>
</evidence>
<dbReference type="EMBL" id="CP117411">
    <property type="protein sequence ID" value="WCT74290.1"/>
    <property type="molecule type" value="Genomic_DNA"/>
</dbReference>
<dbReference type="PRINTS" id="PR01900">
    <property type="entry name" value="YIDCPROTEIN"/>
</dbReference>
<evidence type="ECO:0000256" key="5">
    <source>
        <dbReference type="ARBA" id="ARBA00022475"/>
    </source>
</evidence>
<keyword evidence="9 13" id="KW-0472">Membrane</keyword>
<dbReference type="Gene3D" id="2.70.98.90">
    <property type="match status" value="1"/>
</dbReference>
<dbReference type="NCBIfam" id="TIGR03593">
    <property type="entry name" value="yidC_nterm"/>
    <property type="match status" value="1"/>
</dbReference>
<dbReference type="Proteomes" id="UP001220395">
    <property type="component" value="Chromosome"/>
</dbReference>
<feature type="domain" description="Membrane insertase YidC/Oxa/ALB C-terminal" evidence="14">
    <location>
        <begin position="357"/>
        <end position="553"/>
    </location>
</feature>
<evidence type="ECO:0000256" key="7">
    <source>
        <dbReference type="ARBA" id="ARBA00022927"/>
    </source>
</evidence>
<dbReference type="InterPro" id="IPR028053">
    <property type="entry name" value="Membr_insert_YidC_N"/>
</dbReference>
<evidence type="ECO:0000313" key="17">
    <source>
        <dbReference type="Proteomes" id="UP001220395"/>
    </source>
</evidence>
<keyword evidence="7 13" id="KW-0653">Protein transport</keyword>
<evidence type="ECO:0000313" key="16">
    <source>
        <dbReference type="EMBL" id="WCT74290.1"/>
    </source>
</evidence>
<keyword evidence="4 13" id="KW-0813">Transport</keyword>
<dbReference type="PRINTS" id="PR00701">
    <property type="entry name" value="60KDINNERMP"/>
</dbReference>
<comment type="function">
    <text evidence="13">Required for the insertion and/or proper folding and/or complex formation of integral membrane proteins into the membrane. Involved in integration of membrane proteins that insert both dependently and independently of the Sec translocase complex, as well as at least some lipoproteins. Aids folding of multispanning membrane proteins.</text>
</comment>
<dbReference type="CDD" id="cd19961">
    <property type="entry name" value="EcYidC-like_peri"/>
    <property type="match status" value="1"/>
</dbReference>
<sequence length="569" mass="63029">MDNQRNLILALVLSFLVLLGWTLLSDRILPTATPPSTKIVDGKQVALPKPEAPIDSAAQIRDRAIVLREAPRVAIATPKLKGSISLKGARIDDLVLVTYGETIAKNSPPVRLLSPGGTADAYFAGFGWTGQGAALPGADTVWAADGATLAPGKPVTLSWNNGQGQLFRIRFDVDADYLFTVTQTVANAGAGAVGVKPYGLVSRIGHSKDADSWTMHTGPIATFDGVTDYGIDFSDLDKNPAGERRNSTGGWLGFGDKYWLTALIPDQKAAVEAGFRGADGRYQADLSRAVEVVAPKTQATAVTRLFAGAKEAHLLERYQDDLGIARLDRAIDWGWFVWFEKPIFYLLDWLFRMVGNFGVAIMCLTVVVRGLMFPIAQKQFSSAAAMRVLQPKMKALQEKYKDDKPRLQQEMMQLHKDEKVNPLAGCLPIFLQIPVFYALYKVLMLSIEMRHQPFILWIKDLSAPDPLLVTNLFGLLPFTPPHMLALGVLPIILGITMYFQFKLNPQAMDETQRQIFSIMPWVLMFVMAGYAAGLVIYWSWSNTLTILQQKWLYSRHDKQIASKGVEERR</sequence>
<dbReference type="CDD" id="cd20070">
    <property type="entry name" value="5TM_YidC_Alb3"/>
    <property type="match status" value="1"/>
</dbReference>
<feature type="domain" description="Membrane insertase YidC N-terminal" evidence="15">
    <location>
        <begin position="72"/>
        <end position="346"/>
    </location>
</feature>
<evidence type="ECO:0000256" key="3">
    <source>
        <dbReference type="ARBA" id="ARBA00015325"/>
    </source>
</evidence>
<keyword evidence="5 13" id="KW-1003">Cell membrane</keyword>
<gene>
    <name evidence="13 16" type="primary">yidC</name>
    <name evidence="16" type="ORF">PQ455_03415</name>
</gene>
<dbReference type="PANTHER" id="PTHR12428:SF65">
    <property type="entry name" value="CYTOCHROME C OXIDASE ASSEMBLY PROTEIN COX18, MITOCHONDRIAL"/>
    <property type="match status" value="1"/>
</dbReference>
<dbReference type="RefSeq" id="WP_273689208.1">
    <property type="nucleotide sequence ID" value="NZ_CP117411.1"/>
</dbReference>
<dbReference type="HAMAP" id="MF_01810">
    <property type="entry name" value="YidC_type1"/>
    <property type="match status" value="1"/>
</dbReference>
<name>A0ABY7TPH7_9SPHN</name>
<dbReference type="Pfam" id="PF14849">
    <property type="entry name" value="YidC_periplas"/>
    <property type="match status" value="1"/>
</dbReference>
<evidence type="ECO:0000256" key="2">
    <source>
        <dbReference type="ARBA" id="ARBA00010527"/>
    </source>
</evidence>
<evidence type="ECO:0000259" key="14">
    <source>
        <dbReference type="Pfam" id="PF02096"/>
    </source>
</evidence>
<feature type="transmembrane region" description="Helical" evidence="13">
    <location>
        <begin position="482"/>
        <end position="501"/>
    </location>
</feature>
<comment type="similarity">
    <text evidence="2 13">Belongs to the OXA1/ALB3/YidC family. Type 1 subfamily.</text>
</comment>
<accession>A0ABY7TPH7</accession>
<evidence type="ECO:0000256" key="8">
    <source>
        <dbReference type="ARBA" id="ARBA00022989"/>
    </source>
</evidence>
<protein>
    <recommendedName>
        <fullName evidence="3 13">Membrane protein insertase YidC</fullName>
    </recommendedName>
    <alternativeName>
        <fullName evidence="12 13">Foldase YidC</fullName>
    </alternativeName>
    <alternativeName>
        <fullName evidence="11 13">Membrane integrase YidC</fullName>
    </alternativeName>
    <alternativeName>
        <fullName evidence="13">Membrane protein YidC</fullName>
    </alternativeName>
</protein>
<reference evidence="16 17" key="1">
    <citation type="submission" date="2023-02" db="EMBL/GenBank/DDBJ databases">
        <title>Genome sequence of Sphingomonas naphthae.</title>
        <authorList>
            <person name="Kim S."/>
            <person name="Heo J."/>
            <person name="Kwon S.-W."/>
        </authorList>
    </citation>
    <scope>NUCLEOTIDE SEQUENCE [LARGE SCALE GENOMIC DNA]</scope>
    <source>
        <strain evidence="16 17">KACC 18716</strain>
    </source>
</reference>
<keyword evidence="17" id="KW-1185">Reference proteome</keyword>
<evidence type="ECO:0000256" key="12">
    <source>
        <dbReference type="ARBA" id="ARBA00033342"/>
    </source>
</evidence>
<feature type="transmembrane region" description="Helical" evidence="13">
    <location>
        <begin position="349"/>
        <end position="372"/>
    </location>
</feature>
<evidence type="ECO:0000256" key="11">
    <source>
        <dbReference type="ARBA" id="ARBA00033245"/>
    </source>
</evidence>
<organism evidence="16 17">
    <name type="scientific">Sphingomonas naphthae</name>
    <dbReference type="NCBI Taxonomy" id="1813468"/>
    <lineage>
        <taxon>Bacteria</taxon>
        <taxon>Pseudomonadati</taxon>
        <taxon>Pseudomonadota</taxon>
        <taxon>Alphaproteobacteria</taxon>
        <taxon>Sphingomonadales</taxon>
        <taxon>Sphingomonadaceae</taxon>
        <taxon>Sphingomonas</taxon>
    </lineage>
</organism>
<evidence type="ECO:0000256" key="9">
    <source>
        <dbReference type="ARBA" id="ARBA00023136"/>
    </source>
</evidence>
<dbReference type="InterPro" id="IPR001708">
    <property type="entry name" value="YidC/ALB3/OXA1/COX18"/>
</dbReference>
<evidence type="ECO:0000256" key="4">
    <source>
        <dbReference type="ARBA" id="ARBA00022448"/>
    </source>
</evidence>
<feature type="transmembrane region" description="Helical" evidence="13">
    <location>
        <begin position="420"/>
        <end position="440"/>
    </location>
</feature>
<dbReference type="InterPro" id="IPR038221">
    <property type="entry name" value="YidC_periplasmic_sf"/>
</dbReference>
<dbReference type="NCBIfam" id="TIGR03592">
    <property type="entry name" value="yidC_oxa1_cterm"/>
    <property type="match status" value="1"/>
</dbReference>
<evidence type="ECO:0000256" key="10">
    <source>
        <dbReference type="ARBA" id="ARBA00023186"/>
    </source>
</evidence>
<dbReference type="Pfam" id="PF02096">
    <property type="entry name" value="60KD_IMP"/>
    <property type="match status" value="1"/>
</dbReference>
<keyword evidence="6 13" id="KW-0812">Transmembrane</keyword>
<dbReference type="PANTHER" id="PTHR12428">
    <property type="entry name" value="OXA1"/>
    <property type="match status" value="1"/>
</dbReference>
<keyword evidence="10 13" id="KW-0143">Chaperone</keyword>
<evidence type="ECO:0000256" key="13">
    <source>
        <dbReference type="HAMAP-Rule" id="MF_01810"/>
    </source>
</evidence>
<comment type="subcellular location">
    <subcellularLocation>
        <location evidence="1">Cell inner membrane</location>
        <topology evidence="1">Multi-pass membrane protein</topology>
    </subcellularLocation>
    <subcellularLocation>
        <location evidence="13">Cell membrane</location>
        <topology evidence="13">Multi-pass membrane protein</topology>
    </subcellularLocation>
</comment>
<comment type="subunit">
    <text evidence="13">Interacts with the Sec translocase complex via SecD. Specifically interacts with transmembrane segments of nascent integral membrane proteins during membrane integration.</text>
</comment>
<feature type="transmembrane region" description="Helical" evidence="13">
    <location>
        <begin position="521"/>
        <end position="540"/>
    </location>
</feature>
<dbReference type="InterPro" id="IPR028055">
    <property type="entry name" value="YidC/Oxa/ALB_C"/>
</dbReference>
<evidence type="ECO:0000259" key="15">
    <source>
        <dbReference type="Pfam" id="PF14849"/>
    </source>
</evidence>
<dbReference type="NCBIfam" id="NF002353">
    <property type="entry name" value="PRK01318.1-4"/>
    <property type="match status" value="1"/>
</dbReference>
<proteinExistence type="inferred from homology"/>
<dbReference type="InterPro" id="IPR019998">
    <property type="entry name" value="Membr_insert_YidC"/>
</dbReference>